<dbReference type="AlphaFoldDB" id="A0A238ZXC1"/>
<dbReference type="Gene3D" id="1.25.40.10">
    <property type="entry name" value="Tetratricopeptide repeat domain"/>
    <property type="match status" value="3"/>
</dbReference>
<dbReference type="Proteomes" id="UP000198417">
    <property type="component" value="Unassembled WGS sequence"/>
</dbReference>
<dbReference type="SUPFAM" id="SSF48452">
    <property type="entry name" value="TPR-like"/>
    <property type="match status" value="1"/>
</dbReference>
<evidence type="ECO:0000313" key="2">
    <source>
        <dbReference type="Proteomes" id="UP000198417"/>
    </source>
</evidence>
<accession>A0A238ZXC1</accession>
<dbReference type="PANTHER" id="PTHR19959">
    <property type="entry name" value="KINESIN LIGHT CHAIN"/>
    <property type="match status" value="1"/>
</dbReference>
<dbReference type="Pfam" id="PF13374">
    <property type="entry name" value="TPR_10"/>
    <property type="match status" value="6"/>
</dbReference>
<reference evidence="1 2" key="1">
    <citation type="submission" date="2017-06" db="EMBL/GenBank/DDBJ databases">
        <authorList>
            <person name="Kim H.J."/>
            <person name="Triplett B.A."/>
        </authorList>
    </citation>
    <scope>NUCLEOTIDE SEQUENCE [LARGE SCALE GENOMIC DNA]</scope>
    <source>
        <strain evidence="1 2">DSM 29052</strain>
    </source>
</reference>
<protein>
    <submittedName>
        <fullName evidence="1">Tetratricopeptide repeat-containing protein</fullName>
    </submittedName>
</protein>
<gene>
    <name evidence="1" type="ORF">SAMN06265370_1481</name>
</gene>
<evidence type="ECO:0000313" key="1">
    <source>
        <dbReference type="EMBL" id="SNR87970.1"/>
    </source>
</evidence>
<dbReference type="InterPro" id="IPR019734">
    <property type="entry name" value="TPR_rpt"/>
</dbReference>
<dbReference type="SMART" id="SM00028">
    <property type="entry name" value="TPR"/>
    <property type="match status" value="6"/>
</dbReference>
<proteinExistence type="predicted"/>
<dbReference type="PANTHER" id="PTHR19959:SF119">
    <property type="entry name" value="FUNGAL LIPASE-LIKE DOMAIN-CONTAINING PROTEIN"/>
    <property type="match status" value="1"/>
</dbReference>
<dbReference type="EMBL" id="FZNN01000048">
    <property type="protein sequence ID" value="SNR87970.1"/>
    <property type="molecule type" value="Genomic_DNA"/>
</dbReference>
<name>A0A238ZXC1_9RHOB</name>
<keyword evidence="2" id="KW-1185">Reference proteome</keyword>
<dbReference type="RefSeq" id="WP_176439244.1">
    <property type="nucleotide sequence ID" value="NZ_FZNN01000048.1"/>
</dbReference>
<feature type="non-terminal residue" evidence="1">
    <location>
        <position position="1"/>
    </location>
</feature>
<dbReference type="InterPro" id="IPR011990">
    <property type="entry name" value="TPR-like_helical_dom_sf"/>
</dbReference>
<sequence length="642" mass="67483">DLGRREDALGAAEEAVALYRDLAAARPEAFTPNLAASLNTLANHLSALGRREEALAAAEEAVALYRDLVAARPEAFTPDLAGSLNNLANHLSDLGRREDALGAAEEAVALYRDLAAARPEAFTPDLAISLNNLAGFLSGLGRREDALEAAEEAVALRRDLAAARPEAFTPDLAMSLNNLAGFLSDLGRREAALEAAEEAVALRRDLAAARPEAFTPDLAASLNNLARFLSDLGRREAALGAAEEAVVLYRDLVGARPEAFTPNLAGSLNNLAKVLSALGRREAALGAAEEAVVLYRDLVGARPEAFTPNLAMSISVLSDMHRDLGDHARCRAACLEAAALLAPFMARHPDAHGGLFGQILKDYAAACAALGEEPDMGRLAPLLAEVGVTPVATGGRDPAAVEAALDQRLGALDMPVALPIMAPGFDWTHPDRGAALELLARLDLAAGDTPFTETHQVTGLRIARLPCCAGLVLADIAIASDPPAAATLLIGPAGVVGLYGTAQPLQALNTAGLIDMGDAEKAAAYLRLYCAAVGGDDGPFRIVDGIGDLALIDDTPETDRTRLSELIEPLQIAQDGDTWSGSGTACYGTTLFRVSFRLDRNGRVEMLDDTPLAADLSLHPVRYEGMFRFLNRADSKPEQDKS</sequence>
<organism evidence="1 2">
    <name type="scientific">Puniceibacterium sediminis</name>
    <dbReference type="NCBI Taxonomy" id="1608407"/>
    <lineage>
        <taxon>Bacteria</taxon>
        <taxon>Pseudomonadati</taxon>
        <taxon>Pseudomonadota</taxon>
        <taxon>Alphaproteobacteria</taxon>
        <taxon>Rhodobacterales</taxon>
        <taxon>Paracoccaceae</taxon>
        <taxon>Puniceibacterium</taxon>
    </lineage>
</organism>